<accession>A0A0B2R569</accession>
<feature type="domain" description="Legume lectin" evidence="5">
    <location>
        <begin position="31"/>
        <end position="261"/>
    </location>
</feature>
<evidence type="ECO:0000313" key="8">
    <source>
        <dbReference type="Proteomes" id="UP000289340"/>
    </source>
</evidence>
<dbReference type="PANTHER" id="PTHR32401:SF17">
    <property type="entry name" value="LEGUME LECTIN DOMAIN-CONTAINING PROTEIN"/>
    <property type="match status" value="1"/>
</dbReference>
<keyword evidence="3" id="KW-0472">Membrane</keyword>
<dbReference type="PANTHER" id="PTHR32401">
    <property type="entry name" value="CONCANAVALIN A-LIKE LECTIN FAMILY PROTEIN"/>
    <property type="match status" value="1"/>
</dbReference>
<dbReference type="GO" id="GO:0030246">
    <property type="term" value="F:carbohydrate binding"/>
    <property type="evidence" value="ECO:0007669"/>
    <property type="project" value="UniProtKB-KW"/>
</dbReference>
<evidence type="ECO:0000256" key="4">
    <source>
        <dbReference type="SAM" id="SignalP"/>
    </source>
</evidence>
<feature type="chain" id="PRO_5040563171" evidence="4">
    <location>
        <begin position="25"/>
        <end position="350"/>
    </location>
</feature>
<dbReference type="SUPFAM" id="SSF49899">
    <property type="entry name" value="Concanavalin A-like lectins/glucanases"/>
    <property type="match status" value="1"/>
</dbReference>
<dbReference type="GO" id="GO:0016301">
    <property type="term" value="F:kinase activity"/>
    <property type="evidence" value="ECO:0007669"/>
    <property type="project" value="UniProtKB-KW"/>
</dbReference>
<comment type="similarity">
    <text evidence="1">Belongs to the leguminous lectin family.</text>
</comment>
<proteinExistence type="inferred from homology"/>
<keyword evidence="6" id="KW-0675">Receptor</keyword>
<organism evidence="6">
    <name type="scientific">Glycine soja</name>
    <name type="common">Wild soybean</name>
    <dbReference type="NCBI Taxonomy" id="3848"/>
    <lineage>
        <taxon>Eukaryota</taxon>
        <taxon>Viridiplantae</taxon>
        <taxon>Streptophyta</taxon>
        <taxon>Embryophyta</taxon>
        <taxon>Tracheophyta</taxon>
        <taxon>Spermatophyta</taxon>
        <taxon>Magnoliopsida</taxon>
        <taxon>eudicotyledons</taxon>
        <taxon>Gunneridae</taxon>
        <taxon>Pentapetalae</taxon>
        <taxon>rosids</taxon>
        <taxon>fabids</taxon>
        <taxon>Fabales</taxon>
        <taxon>Fabaceae</taxon>
        <taxon>Papilionoideae</taxon>
        <taxon>50 kb inversion clade</taxon>
        <taxon>NPAAA clade</taxon>
        <taxon>indigoferoid/millettioid clade</taxon>
        <taxon>Phaseoleae</taxon>
        <taxon>Glycine</taxon>
        <taxon>Glycine subgen. Soja</taxon>
    </lineage>
</organism>
<keyword evidence="4" id="KW-0732">Signal</keyword>
<evidence type="ECO:0000256" key="2">
    <source>
        <dbReference type="ARBA" id="ARBA00022734"/>
    </source>
</evidence>
<dbReference type="InterPro" id="IPR050258">
    <property type="entry name" value="Leguminous_Lectin"/>
</dbReference>
<keyword evidence="3" id="KW-1133">Transmembrane helix</keyword>
<dbReference type="Proteomes" id="UP000053555">
    <property type="component" value="Unassembled WGS sequence"/>
</dbReference>
<protein>
    <submittedName>
        <fullName evidence="6">L-type lectin-domain containing receptor kinase VIII.2</fullName>
    </submittedName>
</protein>
<dbReference type="EMBL" id="QZWG01000003">
    <property type="protein sequence ID" value="RZC19584.1"/>
    <property type="molecule type" value="Genomic_DNA"/>
</dbReference>
<feature type="transmembrane region" description="Helical" evidence="3">
    <location>
        <begin position="284"/>
        <end position="309"/>
    </location>
</feature>
<evidence type="ECO:0000313" key="6">
    <source>
        <dbReference type="EMBL" id="KHN27007.1"/>
    </source>
</evidence>
<reference evidence="6" key="1">
    <citation type="submission" date="2014-07" db="EMBL/GenBank/DDBJ databases">
        <title>Identification of a novel salt tolerance gene in wild soybean by whole-genome sequencing.</title>
        <authorList>
            <person name="Lam H.-M."/>
            <person name="Qi X."/>
            <person name="Li M.-W."/>
            <person name="Liu X."/>
            <person name="Xie M."/>
            <person name="Ni M."/>
            <person name="Xu X."/>
        </authorList>
    </citation>
    <scope>NUCLEOTIDE SEQUENCE [LARGE SCALE GENOMIC DNA]</scope>
    <source>
        <tissue evidence="6">Root</tissue>
    </source>
</reference>
<keyword evidence="3" id="KW-0812">Transmembrane</keyword>
<dbReference type="Gramene" id="XM_028368912.1">
    <property type="protein sequence ID" value="XP_028224713.1"/>
    <property type="gene ID" value="LOC114406260"/>
</dbReference>
<dbReference type="Pfam" id="PF00139">
    <property type="entry name" value="Lectin_legB"/>
    <property type="match status" value="1"/>
</dbReference>
<dbReference type="Gene3D" id="2.60.120.200">
    <property type="match status" value="1"/>
</dbReference>
<dbReference type="AlphaFoldDB" id="A0A0B2R569"/>
<evidence type="ECO:0000256" key="3">
    <source>
        <dbReference type="SAM" id="Phobius"/>
    </source>
</evidence>
<keyword evidence="6" id="KW-0418">Kinase</keyword>
<dbReference type="InterPro" id="IPR001220">
    <property type="entry name" value="Legume_lectin_dom"/>
</dbReference>
<dbReference type="InterPro" id="IPR013320">
    <property type="entry name" value="ConA-like_dom_sf"/>
</dbReference>
<dbReference type="Proteomes" id="UP000289340">
    <property type="component" value="Chromosome 3"/>
</dbReference>
<gene>
    <name evidence="7" type="ORF">D0Y65_006424</name>
    <name evidence="6" type="ORF">glysoja_040815</name>
</gene>
<keyword evidence="8" id="KW-1185">Reference proteome</keyword>
<keyword evidence="2 6" id="KW-0430">Lectin</keyword>
<name>A0A0B2R569_GLYSO</name>
<sequence length="350" mass="38483">MAPFPTSHYFRAFTFSILFLKTLAFDPIPLFSYAGFGKDLKFKPNVALFGNAKVLNEGSGIHFSGFGSSRGTGRIMYKKPIKLSQGKPRQLVSFSTYFAFSVSLEDGGGLAFVMAPKGSQGNVFYQSSSSGLNDGKFEVVGVEFSASKSGRKGVSSSCDVNMNIGGSVVAKKSNTSIGEKLHVWIDYEASSRRLEVRLSQHGKARPSYPLMWHSIDLSNVLKENEMFVGFSSVKGNNDSQACDLYSWSFVLRNFPHSMHSEPLDPKVFVKNTESPVAKQRSDCFLSVLAAMIFGTGCGALTAFIVLYLWTIFGNNKRAVVPEESLVEPVDVDYRKKVKIVVDKTIEDGKK</sequence>
<dbReference type="EMBL" id="KN653600">
    <property type="protein sequence ID" value="KHN27007.1"/>
    <property type="molecule type" value="Genomic_DNA"/>
</dbReference>
<evidence type="ECO:0000313" key="7">
    <source>
        <dbReference type="EMBL" id="RZC19584.1"/>
    </source>
</evidence>
<keyword evidence="6" id="KW-0808">Transferase</keyword>
<dbReference type="SMR" id="A0A0B2R569"/>
<evidence type="ECO:0000259" key="5">
    <source>
        <dbReference type="Pfam" id="PF00139"/>
    </source>
</evidence>
<reference evidence="7 8" key="2">
    <citation type="submission" date="2018-09" db="EMBL/GenBank/DDBJ databases">
        <title>A high-quality reference genome of wild soybean provides a powerful tool to mine soybean genomes.</title>
        <authorList>
            <person name="Xie M."/>
            <person name="Chung C.Y.L."/>
            <person name="Li M.-W."/>
            <person name="Wong F.-L."/>
            <person name="Chan T.-F."/>
            <person name="Lam H.-M."/>
        </authorList>
    </citation>
    <scope>NUCLEOTIDE SEQUENCE [LARGE SCALE GENOMIC DNA]</scope>
    <source>
        <strain evidence="8">cv. W05</strain>
        <tissue evidence="7">Hypocotyl of etiolated seedlings</tissue>
    </source>
</reference>
<feature type="signal peptide" evidence="4">
    <location>
        <begin position="1"/>
        <end position="24"/>
    </location>
</feature>
<evidence type="ECO:0000256" key="1">
    <source>
        <dbReference type="ARBA" id="ARBA00007606"/>
    </source>
</evidence>